<dbReference type="Proteomes" id="UP001056384">
    <property type="component" value="Chromosome 11"/>
</dbReference>
<dbReference type="EMBL" id="CP099428">
    <property type="protein sequence ID" value="USW58720.1"/>
    <property type="molecule type" value="Genomic_DNA"/>
</dbReference>
<reference evidence="1" key="1">
    <citation type="submission" date="2022-06" db="EMBL/GenBank/DDBJ databases">
        <title>Complete genome sequences of two strains of the flax pathogen Septoria linicola.</title>
        <authorList>
            <person name="Lapalu N."/>
            <person name="Simon A."/>
            <person name="Demenou B."/>
            <person name="Paumier D."/>
            <person name="Guillot M.-P."/>
            <person name="Gout L."/>
            <person name="Valade R."/>
        </authorList>
    </citation>
    <scope>NUCLEOTIDE SEQUENCE</scope>
    <source>
        <strain evidence="1">SE15195</strain>
    </source>
</reference>
<organism evidence="1 2">
    <name type="scientific">Septoria linicola</name>
    <dbReference type="NCBI Taxonomy" id="215465"/>
    <lineage>
        <taxon>Eukaryota</taxon>
        <taxon>Fungi</taxon>
        <taxon>Dikarya</taxon>
        <taxon>Ascomycota</taxon>
        <taxon>Pezizomycotina</taxon>
        <taxon>Dothideomycetes</taxon>
        <taxon>Dothideomycetidae</taxon>
        <taxon>Mycosphaerellales</taxon>
        <taxon>Mycosphaerellaceae</taxon>
        <taxon>Septoria</taxon>
    </lineage>
</organism>
<keyword evidence="2" id="KW-1185">Reference proteome</keyword>
<protein>
    <submittedName>
        <fullName evidence="1">Fungal transcription factor</fullName>
    </submittedName>
</protein>
<dbReference type="Pfam" id="PF11951">
    <property type="entry name" value="Fungal_trans_2"/>
    <property type="match status" value="1"/>
</dbReference>
<gene>
    <name evidence="1" type="ORF">Slin15195_G120390</name>
</gene>
<dbReference type="AlphaFoldDB" id="A0A9Q9B5R5"/>
<name>A0A9Q9B5R5_9PEZI</name>
<dbReference type="InterPro" id="IPR021858">
    <property type="entry name" value="Fun_TF"/>
</dbReference>
<evidence type="ECO:0000313" key="2">
    <source>
        <dbReference type="Proteomes" id="UP001056384"/>
    </source>
</evidence>
<accession>A0A9Q9B5R5</accession>
<sequence length="298" mass="33329">MFLGLLEGLKIGDSSNAVTHFEMCRKLLTTRLSQPGVLGDAALVKLYRVVAECIIYNLAALSPFHTTIDLVVTCWGTSFDCLFPGSDHKYSPFLGGFHDVYRLMLRINMHLRTDRPGTDQHSSPGLESLWAELRALETKMPTSYQREDGTGAAQLYKAKHKISVLALHVHLLKVSYHATTPSNPLVRTCVDVAVGILREQDIREPGNPALRWPLTILACAAQQEDEFRFLVGRMSELEAILDLSNSSKIKFAIEFLTQHRAQELPMPLYTDRGPWMPTTQLDFLLEPQLLEGAKIPGS</sequence>
<evidence type="ECO:0000313" key="1">
    <source>
        <dbReference type="EMBL" id="USW58720.1"/>
    </source>
</evidence>
<proteinExistence type="predicted"/>